<sequence length="73" mass="7752">MLARGREYRAAGLVERRLHLIAYAMGASATGMTFLDSEIPALLGAPLDALILTCVGVPDTGSAADVRPMRHRS</sequence>
<name>A0A1H1Z5Z1_9ACTN</name>
<organism evidence="1 2">
    <name type="scientific">Actinoplanes derwentensis</name>
    <dbReference type="NCBI Taxonomy" id="113562"/>
    <lineage>
        <taxon>Bacteria</taxon>
        <taxon>Bacillati</taxon>
        <taxon>Actinomycetota</taxon>
        <taxon>Actinomycetes</taxon>
        <taxon>Micromonosporales</taxon>
        <taxon>Micromonosporaceae</taxon>
        <taxon>Actinoplanes</taxon>
    </lineage>
</organism>
<dbReference type="Proteomes" id="UP000198688">
    <property type="component" value="Chromosome I"/>
</dbReference>
<evidence type="ECO:0000313" key="2">
    <source>
        <dbReference type="Proteomes" id="UP000198688"/>
    </source>
</evidence>
<reference evidence="1 2" key="1">
    <citation type="submission" date="2016-10" db="EMBL/GenBank/DDBJ databases">
        <authorList>
            <person name="de Groot N.N."/>
        </authorList>
    </citation>
    <scope>NUCLEOTIDE SEQUENCE [LARGE SCALE GENOMIC DNA]</scope>
    <source>
        <strain evidence="1 2">DSM 43941</strain>
    </source>
</reference>
<dbReference type="EMBL" id="LT629758">
    <property type="protein sequence ID" value="SDT29171.1"/>
    <property type="molecule type" value="Genomic_DNA"/>
</dbReference>
<keyword evidence="2" id="KW-1185">Reference proteome</keyword>
<evidence type="ECO:0000313" key="1">
    <source>
        <dbReference type="EMBL" id="SDT29171.1"/>
    </source>
</evidence>
<gene>
    <name evidence="1" type="ORF">SAMN04489716_3161</name>
</gene>
<protein>
    <recommendedName>
        <fullName evidence="3">Nitroreductase family protein</fullName>
    </recommendedName>
</protein>
<proteinExistence type="predicted"/>
<dbReference type="RefSeq" id="WP_197686234.1">
    <property type="nucleotide sequence ID" value="NZ_BOMJ01000001.1"/>
</dbReference>
<evidence type="ECO:0008006" key="3">
    <source>
        <dbReference type="Google" id="ProtNLM"/>
    </source>
</evidence>
<accession>A0A1H1Z5Z1</accession>
<dbReference type="STRING" id="113562.SAMN04489716_3161"/>
<dbReference type="AlphaFoldDB" id="A0A1H1Z5Z1"/>